<dbReference type="GO" id="GO:0015976">
    <property type="term" value="P:carbon utilization"/>
    <property type="evidence" value="ECO:0007669"/>
    <property type="project" value="InterPro"/>
</dbReference>
<dbReference type="SUPFAM" id="SSF53056">
    <property type="entry name" value="beta-carbonic anhydrase, cab"/>
    <property type="match status" value="1"/>
</dbReference>
<dbReference type="AlphaFoldDB" id="A0A9W6ZSM5"/>
<dbReference type="InterPro" id="IPR001765">
    <property type="entry name" value="Carbonic_anhydrase"/>
</dbReference>
<dbReference type="EMBL" id="BRXY01000054">
    <property type="protein sequence ID" value="GMH58656.1"/>
    <property type="molecule type" value="Genomic_DNA"/>
</dbReference>
<keyword evidence="9" id="KW-0732">Signal</keyword>
<feature type="chain" id="PRO_5040769288" description="Carbonic anhydrase" evidence="9">
    <location>
        <begin position="23"/>
        <end position="315"/>
    </location>
</feature>
<name>A0A9W6ZSM5_9STRA</name>
<dbReference type="PROSITE" id="PS00705">
    <property type="entry name" value="PROK_CO2_ANHYDRASE_2"/>
    <property type="match status" value="1"/>
</dbReference>
<evidence type="ECO:0000256" key="6">
    <source>
        <dbReference type="ARBA" id="ARBA00048348"/>
    </source>
</evidence>
<feature type="binding site" evidence="7">
    <location>
        <position position="149"/>
    </location>
    <ligand>
        <name>Zn(2+)</name>
        <dbReference type="ChEBI" id="CHEBI:29105"/>
    </ligand>
</feature>
<comment type="caution">
    <text evidence="10">The sequence shown here is derived from an EMBL/GenBank/DDBJ whole genome shotgun (WGS) entry which is preliminary data.</text>
</comment>
<comment type="function">
    <text evidence="8">Reversible hydration of carbon dioxide.</text>
</comment>
<accession>A0A9W6ZSM5</accession>
<dbReference type="GO" id="GO:0004089">
    <property type="term" value="F:carbonate dehydratase activity"/>
    <property type="evidence" value="ECO:0007669"/>
    <property type="project" value="UniProtKB-UniRule"/>
</dbReference>
<dbReference type="Gene3D" id="3.40.1050.10">
    <property type="entry name" value="Carbonic anhydrase"/>
    <property type="match status" value="1"/>
</dbReference>
<evidence type="ECO:0000256" key="7">
    <source>
        <dbReference type="PIRSR" id="PIRSR601765-1"/>
    </source>
</evidence>
<evidence type="ECO:0000313" key="10">
    <source>
        <dbReference type="EMBL" id="GMH58656.1"/>
    </source>
</evidence>
<evidence type="ECO:0000256" key="4">
    <source>
        <dbReference type="ARBA" id="ARBA00022833"/>
    </source>
</evidence>
<feature type="binding site" evidence="7">
    <location>
        <position position="90"/>
    </location>
    <ligand>
        <name>Zn(2+)</name>
        <dbReference type="ChEBI" id="CHEBI:29105"/>
    </ligand>
</feature>
<dbReference type="EC" id="4.2.1.1" evidence="2 8"/>
<keyword evidence="5 8" id="KW-0456">Lyase</keyword>
<keyword evidence="11" id="KW-1185">Reference proteome</keyword>
<evidence type="ECO:0000256" key="5">
    <source>
        <dbReference type="ARBA" id="ARBA00023239"/>
    </source>
</evidence>
<dbReference type="GO" id="GO:0008270">
    <property type="term" value="F:zinc ion binding"/>
    <property type="evidence" value="ECO:0007669"/>
    <property type="project" value="UniProtKB-UniRule"/>
</dbReference>
<evidence type="ECO:0000256" key="1">
    <source>
        <dbReference type="ARBA" id="ARBA00006217"/>
    </source>
</evidence>
<evidence type="ECO:0000256" key="9">
    <source>
        <dbReference type="SAM" id="SignalP"/>
    </source>
</evidence>
<dbReference type="InterPro" id="IPR015892">
    <property type="entry name" value="Carbonic_anhydrase_CS"/>
</dbReference>
<organism evidence="10 11">
    <name type="scientific">Triparma strigata</name>
    <dbReference type="NCBI Taxonomy" id="1606541"/>
    <lineage>
        <taxon>Eukaryota</taxon>
        <taxon>Sar</taxon>
        <taxon>Stramenopiles</taxon>
        <taxon>Ochrophyta</taxon>
        <taxon>Bolidophyceae</taxon>
        <taxon>Parmales</taxon>
        <taxon>Triparmaceae</taxon>
        <taxon>Triparma</taxon>
    </lineage>
</organism>
<keyword evidence="4 7" id="KW-0862">Zinc</keyword>
<keyword evidence="3 7" id="KW-0479">Metal-binding</keyword>
<evidence type="ECO:0000256" key="8">
    <source>
        <dbReference type="RuleBase" id="RU003956"/>
    </source>
</evidence>
<dbReference type="CDD" id="cd00883">
    <property type="entry name" value="beta_CA_cladeA"/>
    <property type="match status" value="1"/>
</dbReference>
<evidence type="ECO:0000313" key="11">
    <source>
        <dbReference type="Proteomes" id="UP001165085"/>
    </source>
</evidence>
<evidence type="ECO:0000256" key="2">
    <source>
        <dbReference type="ARBA" id="ARBA00012925"/>
    </source>
</evidence>
<reference evidence="11" key="1">
    <citation type="journal article" date="2023" name="Commun. Biol.">
        <title>Genome analysis of Parmales, the sister group of diatoms, reveals the evolutionary specialization of diatoms from phago-mixotrophs to photoautotrophs.</title>
        <authorList>
            <person name="Ban H."/>
            <person name="Sato S."/>
            <person name="Yoshikawa S."/>
            <person name="Yamada K."/>
            <person name="Nakamura Y."/>
            <person name="Ichinomiya M."/>
            <person name="Sato N."/>
            <person name="Blanc-Mathieu R."/>
            <person name="Endo H."/>
            <person name="Kuwata A."/>
            <person name="Ogata H."/>
        </authorList>
    </citation>
    <scope>NUCLEOTIDE SEQUENCE [LARGE SCALE GENOMIC DNA]</scope>
    <source>
        <strain evidence="11">NIES 3701</strain>
    </source>
</reference>
<dbReference type="Pfam" id="PF00484">
    <property type="entry name" value="Pro_CA"/>
    <property type="match status" value="1"/>
</dbReference>
<comment type="cofactor">
    <cofactor evidence="7">
        <name>Zn(2+)</name>
        <dbReference type="ChEBI" id="CHEBI:29105"/>
    </cofactor>
    <text evidence="7">Binds 1 zinc ion per subunit.</text>
</comment>
<sequence>MKNFILLSSLAIVASFSPPTVGPYVTRNPLRAATDMPSPVEKPNYKNTGKSIDEVFFNNQKWIDSKESVDPNYFNALGSVHKPKYLWIGCADARVPANEIMGLDAGDVFVLRNVANMVTGTDFNVMSALQYAVTALEVPHIIVCGHYDCGGVRASIENRDHTPPLENWLRSIRDVYRLHSSELNAIKDPEMRHRRLVELNVIEQCINLFKTGVVQRKRVETFRSDEFSITQPRIHAVVFDPATGKLVPLKVDFRQYIDELHDIYDLYAVEDETKVDAANKEALSSLKKGEQPHLPGDIDADVEVGKRNRWKFWKK</sequence>
<comment type="similarity">
    <text evidence="1 8">Belongs to the beta-class carbonic anhydrase family.</text>
</comment>
<feature type="signal peptide" evidence="9">
    <location>
        <begin position="1"/>
        <end position="22"/>
    </location>
</feature>
<dbReference type="PANTHER" id="PTHR11002:SF76">
    <property type="entry name" value="CARBONIC ANHYDRASE"/>
    <property type="match status" value="1"/>
</dbReference>
<comment type="catalytic activity">
    <reaction evidence="6 8">
        <text>hydrogencarbonate + H(+) = CO2 + H2O</text>
        <dbReference type="Rhea" id="RHEA:10748"/>
        <dbReference type="ChEBI" id="CHEBI:15377"/>
        <dbReference type="ChEBI" id="CHEBI:15378"/>
        <dbReference type="ChEBI" id="CHEBI:16526"/>
        <dbReference type="ChEBI" id="CHEBI:17544"/>
        <dbReference type="EC" id="4.2.1.1"/>
    </reaction>
</comment>
<dbReference type="OrthoDB" id="10248475at2759"/>
<feature type="binding site" evidence="7">
    <location>
        <position position="146"/>
    </location>
    <ligand>
        <name>Zn(2+)</name>
        <dbReference type="ChEBI" id="CHEBI:29105"/>
    </ligand>
</feature>
<gene>
    <name evidence="10" type="ORF">TrST_g7226</name>
</gene>
<dbReference type="PANTHER" id="PTHR11002">
    <property type="entry name" value="CARBONIC ANHYDRASE"/>
    <property type="match status" value="1"/>
</dbReference>
<feature type="binding site" evidence="7">
    <location>
        <position position="92"/>
    </location>
    <ligand>
        <name>Zn(2+)</name>
        <dbReference type="ChEBI" id="CHEBI:29105"/>
    </ligand>
</feature>
<dbReference type="SMART" id="SM00947">
    <property type="entry name" value="Pro_CA"/>
    <property type="match status" value="1"/>
</dbReference>
<dbReference type="InterPro" id="IPR036874">
    <property type="entry name" value="Carbonic_anhydrase_sf"/>
</dbReference>
<protein>
    <recommendedName>
        <fullName evidence="2 8">Carbonic anhydrase</fullName>
        <ecNumber evidence="2 8">4.2.1.1</ecNumber>
    </recommendedName>
    <alternativeName>
        <fullName evidence="8">Carbonate dehydratase</fullName>
    </alternativeName>
</protein>
<proteinExistence type="inferred from homology"/>
<evidence type="ECO:0000256" key="3">
    <source>
        <dbReference type="ARBA" id="ARBA00022723"/>
    </source>
</evidence>
<dbReference type="Proteomes" id="UP001165085">
    <property type="component" value="Unassembled WGS sequence"/>
</dbReference>